<dbReference type="AlphaFoldDB" id="A0AAD8RZZ9"/>
<evidence type="ECO:0000313" key="3">
    <source>
        <dbReference type="EMBL" id="KAK1643109.1"/>
    </source>
</evidence>
<evidence type="ECO:0000313" key="4">
    <source>
        <dbReference type="Proteomes" id="UP001231189"/>
    </source>
</evidence>
<protein>
    <submittedName>
        <fullName evidence="3">Uncharacterized protein</fullName>
    </submittedName>
</protein>
<evidence type="ECO:0000256" key="2">
    <source>
        <dbReference type="ARBA" id="ARBA00022679"/>
    </source>
</evidence>
<dbReference type="CDD" id="cd03784">
    <property type="entry name" value="GT1_Gtf-like"/>
    <property type="match status" value="1"/>
</dbReference>
<reference evidence="3" key="1">
    <citation type="submission" date="2023-07" db="EMBL/GenBank/DDBJ databases">
        <title>A chromosome-level genome assembly of Lolium multiflorum.</title>
        <authorList>
            <person name="Chen Y."/>
            <person name="Copetti D."/>
            <person name="Kolliker R."/>
            <person name="Studer B."/>
        </authorList>
    </citation>
    <scope>NUCLEOTIDE SEQUENCE</scope>
    <source>
        <strain evidence="3">02402/16</strain>
        <tissue evidence="3">Leaf</tissue>
    </source>
</reference>
<name>A0AAD8RZZ9_LOLMU</name>
<keyword evidence="4" id="KW-1185">Reference proteome</keyword>
<dbReference type="FunFam" id="3.40.50.2000:FF:000060">
    <property type="entry name" value="Glycosyltransferase"/>
    <property type="match status" value="1"/>
</dbReference>
<dbReference type="SUPFAM" id="SSF53756">
    <property type="entry name" value="UDP-Glycosyltransferase/glycogen phosphorylase"/>
    <property type="match status" value="1"/>
</dbReference>
<dbReference type="GO" id="GO:0080043">
    <property type="term" value="F:quercetin 3-O-glucosyltransferase activity"/>
    <property type="evidence" value="ECO:0007669"/>
    <property type="project" value="TreeGrafter"/>
</dbReference>
<dbReference type="Proteomes" id="UP001231189">
    <property type="component" value="Unassembled WGS sequence"/>
</dbReference>
<dbReference type="PANTHER" id="PTHR11926">
    <property type="entry name" value="GLUCOSYL/GLUCURONOSYL TRANSFERASES"/>
    <property type="match status" value="1"/>
</dbReference>
<gene>
    <name evidence="3" type="ORF">QYE76_060914</name>
</gene>
<proteinExistence type="inferred from homology"/>
<sequence>MAGIDGGPRGRIVLFPLPFQGHLSPMLQLADVLHARGLAITIVHTTFNAPDPASHPEFTFVAVPDGMQDAVGAPKDGIGKILSMNAAMEASGCVRDALASILAAEPRPACLVIDTSLPAVQKAASQLGLPTIVLHTGSAAVVRLFRSYAMLHDKGYLPAQEHELNKPVKELPPIRVSDLFDPSKYPNQEMANKILDIATETTTNSSGIVINTFEALEIPELEALREELASSGVNVFAIGPLHKLSTIGDASSLLEQDRSCIEWLDTQAEGTVLYVSFGSVVPVHRDDFNEVAWGLANSGKPFLWVVRHGLIIGSQDTELPDGFEKAVESRGKVVRWAPQQEVLAHHAVGGFWTHNGWNSTLESICEGVPMLCRPLFGDQLANGRYVEDVWQIGTLLAGKLERGKIEQAIAGLMEREDGTTMRERAKELKMKVAMCLKNTGSTQLAADKLVDHMLSL</sequence>
<dbReference type="Pfam" id="PF00201">
    <property type="entry name" value="UDPGT"/>
    <property type="match status" value="1"/>
</dbReference>
<dbReference type="PANTHER" id="PTHR11926:SF950">
    <property type="entry name" value="UDP-GLYCOSYLTRANSFERASE 76C1"/>
    <property type="match status" value="1"/>
</dbReference>
<evidence type="ECO:0000256" key="1">
    <source>
        <dbReference type="ARBA" id="ARBA00009995"/>
    </source>
</evidence>
<organism evidence="3 4">
    <name type="scientific">Lolium multiflorum</name>
    <name type="common">Italian ryegrass</name>
    <name type="synonym">Lolium perenne subsp. multiflorum</name>
    <dbReference type="NCBI Taxonomy" id="4521"/>
    <lineage>
        <taxon>Eukaryota</taxon>
        <taxon>Viridiplantae</taxon>
        <taxon>Streptophyta</taxon>
        <taxon>Embryophyta</taxon>
        <taxon>Tracheophyta</taxon>
        <taxon>Spermatophyta</taxon>
        <taxon>Magnoliopsida</taxon>
        <taxon>Liliopsida</taxon>
        <taxon>Poales</taxon>
        <taxon>Poaceae</taxon>
        <taxon>BOP clade</taxon>
        <taxon>Pooideae</taxon>
        <taxon>Poodae</taxon>
        <taxon>Poeae</taxon>
        <taxon>Poeae Chloroplast Group 2 (Poeae type)</taxon>
        <taxon>Loliodinae</taxon>
        <taxon>Loliinae</taxon>
        <taxon>Lolium</taxon>
    </lineage>
</organism>
<comment type="similarity">
    <text evidence="1">Belongs to the UDP-glycosyltransferase family.</text>
</comment>
<dbReference type="FunFam" id="3.40.50.2000:FF:000120">
    <property type="entry name" value="UDP-glycosyltransferase 76C1"/>
    <property type="match status" value="1"/>
</dbReference>
<keyword evidence="2" id="KW-0808">Transferase</keyword>
<comment type="caution">
    <text evidence="3">The sequence shown here is derived from an EMBL/GenBank/DDBJ whole genome shotgun (WGS) entry which is preliminary data.</text>
</comment>
<dbReference type="Gene3D" id="3.40.50.2000">
    <property type="entry name" value="Glycogen Phosphorylase B"/>
    <property type="match status" value="2"/>
</dbReference>
<dbReference type="InterPro" id="IPR002213">
    <property type="entry name" value="UDP_glucos_trans"/>
</dbReference>
<dbReference type="EMBL" id="JAUUTY010000004">
    <property type="protein sequence ID" value="KAK1643109.1"/>
    <property type="molecule type" value="Genomic_DNA"/>
</dbReference>
<accession>A0AAD8RZZ9</accession>
<dbReference type="GO" id="GO:0080044">
    <property type="term" value="F:quercetin 7-O-glucosyltransferase activity"/>
    <property type="evidence" value="ECO:0007669"/>
    <property type="project" value="TreeGrafter"/>
</dbReference>